<gene>
    <name evidence="2" type="ORF">A3C59_05110</name>
</gene>
<dbReference type="EMBL" id="MFCV01000009">
    <property type="protein sequence ID" value="OGE33482.1"/>
    <property type="molecule type" value="Genomic_DNA"/>
</dbReference>
<feature type="transmembrane region" description="Helical" evidence="1">
    <location>
        <begin position="80"/>
        <end position="98"/>
    </location>
</feature>
<feature type="transmembrane region" description="Helical" evidence="1">
    <location>
        <begin position="202"/>
        <end position="222"/>
    </location>
</feature>
<evidence type="ECO:0000313" key="3">
    <source>
        <dbReference type="Proteomes" id="UP000176902"/>
    </source>
</evidence>
<dbReference type="Proteomes" id="UP000176902">
    <property type="component" value="Unassembled WGS sequence"/>
</dbReference>
<evidence type="ECO:0008006" key="4">
    <source>
        <dbReference type="Google" id="ProtNLM"/>
    </source>
</evidence>
<protein>
    <recommendedName>
        <fullName evidence="4">Glycosyltransferase RgtA/B/C/D-like domain-containing protein</fullName>
    </recommendedName>
</protein>
<dbReference type="AlphaFoldDB" id="A0A1F5JXU7"/>
<feature type="transmembrane region" description="Helical" evidence="1">
    <location>
        <begin position="164"/>
        <end position="190"/>
    </location>
</feature>
<sequence length="568" mass="66429">MLNLLNKRSPAFWIFLSLGFIIFTNQLHYFYQDEFENILGGRYLLSLRFPYADFFTHHNPGAFFLSGVINILSGESFVRFRILLGIVFLASYITFYLYVKKRFGNLEAKLLLIFYFFITFGATFFWGHMLLADSLSAYLLTPAYMICLLLALKGEALTKKDIYIVSALTFSTILTSLTQAYSCFLIYIFLTVWNFKFNTFKWRSFFLITLLPYLVFVIYLLVSRSIIEYFRQAIEFNAQYYVQLPDNVSPKNPLRVAVVFIVKFFENFKSAFLQVKDVSIGAPFIHALVLSNVSLMIYLGLKRKFYLLTFVFIFLAFINARGNPYTTSETDYQAIVYHFISIFNGLLAMYLLWKEANFTQLPSKRFLLNALILLLGIYQIALFLLFVDKWQDKTYRKYMGTQALIYDRPTIAAALNDLIPKNEHYLIAPFDFENQIYMKSKPATKYIVILPGMDKSERIQSEVLADLKKNKPKILVFNTELSIYQAYPGQFLQNFIKEEYINLAAMGVPCNGFNTKQKWYGDYDFERHFFLDKSKKDTIWNQMLEKGYLYPISQEEVKKIPLCNPTPS</sequence>
<dbReference type="STRING" id="1797768.A3C59_05110"/>
<feature type="transmembrane region" description="Helical" evidence="1">
    <location>
        <begin position="12"/>
        <end position="31"/>
    </location>
</feature>
<evidence type="ECO:0000256" key="1">
    <source>
        <dbReference type="SAM" id="Phobius"/>
    </source>
</evidence>
<feature type="transmembrane region" description="Helical" evidence="1">
    <location>
        <begin position="365"/>
        <end position="387"/>
    </location>
</feature>
<name>A0A1F5JXU7_9BACT</name>
<feature type="transmembrane region" description="Helical" evidence="1">
    <location>
        <begin position="334"/>
        <end position="353"/>
    </location>
</feature>
<proteinExistence type="predicted"/>
<feature type="transmembrane region" description="Helical" evidence="1">
    <location>
        <begin position="135"/>
        <end position="152"/>
    </location>
</feature>
<feature type="transmembrane region" description="Helical" evidence="1">
    <location>
        <begin position="110"/>
        <end position="129"/>
    </location>
</feature>
<evidence type="ECO:0000313" key="2">
    <source>
        <dbReference type="EMBL" id="OGE33482.1"/>
    </source>
</evidence>
<comment type="caution">
    <text evidence="2">The sequence shown here is derived from an EMBL/GenBank/DDBJ whole genome shotgun (WGS) entry which is preliminary data.</text>
</comment>
<feature type="transmembrane region" description="Helical" evidence="1">
    <location>
        <begin position="305"/>
        <end position="322"/>
    </location>
</feature>
<keyword evidence="1" id="KW-0812">Transmembrane</keyword>
<feature type="transmembrane region" description="Helical" evidence="1">
    <location>
        <begin position="278"/>
        <end position="299"/>
    </location>
</feature>
<keyword evidence="1" id="KW-0472">Membrane</keyword>
<organism evidence="2 3">
    <name type="scientific">Candidatus Daviesbacteria bacterium RIFCSPHIGHO2_02_FULL_36_13</name>
    <dbReference type="NCBI Taxonomy" id="1797768"/>
    <lineage>
        <taxon>Bacteria</taxon>
        <taxon>Candidatus Daviesiibacteriota</taxon>
    </lineage>
</organism>
<accession>A0A1F5JXU7</accession>
<keyword evidence="1" id="KW-1133">Transmembrane helix</keyword>
<reference evidence="2 3" key="1">
    <citation type="journal article" date="2016" name="Nat. Commun.">
        <title>Thousands of microbial genomes shed light on interconnected biogeochemical processes in an aquifer system.</title>
        <authorList>
            <person name="Anantharaman K."/>
            <person name="Brown C.T."/>
            <person name="Hug L.A."/>
            <person name="Sharon I."/>
            <person name="Castelle C.J."/>
            <person name="Probst A.J."/>
            <person name="Thomas B.C."/>
            <person name="Singh A."/>
            <person name="Wilkins M.J."/>
            <person name="Karaoz U."/>
            <person name="Brodie E.L."/>
            <person name="Williams K.H."/>
            <person name="Hubbard S.S."/>
            <person name="Banfield J.F."/>
        </authorList>
    </citation>
    <scope>NUCLEOTIDE SEQUENCE [LARGE SCALE GENOMIC DNA]</scope>
</reference>